<protein>
    <submittedName>
        <fullName evidence="3">Uncharacterized protein</fullName>
    </submittedName>
</protein>
<evidence type="ECO:0000259" key="2">
    <source>
        <dbReference type="Pfam" id="PF26640"/>
    </source>
</evidence>
<dbReference type="AlphaFoldDB" id="A0A1E1L6Q9"/>
<dbReference type="InParanoid" id="A0A1E1L6Q9"/>
<evidence type="ECO:0000313" key="4">
    <source>
        <dbReference type="Proteomes" id="UP000178129"/>
    </source>
</evidence>
<dbReference type="InterPro" id="IPR058525">
    <property type="entry name" value="DUF8212"/>
</dbReference>
<dbReference type="PANTHER" id="PTHR10622:SF10">
    <property type="entry name" value="HET DOMAIN-CONTAINING PROTEIN"/>
    <property type="match status" value="1"/>
</dbReference>
<organism evidence="3 4">
    <name type="scientific">Rhynchosporium graminicola</name>
    <dbReference type="NCBI Taxonomy" id="2792576"/>
    <lineage>
        <taxon>Eukaryota</taxon>
        <taxon>Fungi</taxon>
        <taxon>Dikarya</taxon>
        <taxon>Ascomycota</taxon>
        <taxon>Pezizomycotina</taxon>
        <taxon>Leotiomycetes</taxon>
        <taxon>Helotiales</taxon>
        <taxon>Ploettnerulaceae</taxon>
        <taxon>Rhynchosporium</taxon>
    </lineage>
</organism>
<dbReference type="EMBL" id="FJUW01000038">
    <property type="protein sequence ID" value="CZT06217.1"/>
    <property type="molecule type" value="Genomic_DNA"/>
</dbReference>
<feature type="domain" description="DUF8212" evidence="2">
    <location>
        <begin position="228"/>
        <end position="254"/>
    </location>
</feature>
<dbReference type="STRING" id="914237.A0A1E1L6Q9"/>
<feature type="domain" description="Heterokaryon incompatibility" evidence="1">
    <location>
        <begin position="25"/>
        <end position="115"/>
    </location>
</feature>
<gene>
    <name evidence="3" type="ORF">RCO7_03264</name>
</gene>
<dbReference type="Pfam" id="PF06985">
    <property type="entry name" value="HET"/>
    <property type="match status" value="1"/>
</dbReference>
<dbReference type="InterPro" id="IPR010730">
    <property type="entry name" value="HET"/>
</dbReference>
<name>A0A1E1L6Q9_9HELO</name>
<comment type="caution">
    <text evidence="3">The sequence shown here is derived from an EMBL/GenBank/DDBJ whole genome shotgun (WGS) entry which is preliminary data.</text>
</comment>
<proteinExistence type="predicted"/>
<evidence type="ECO:0000259" key="1">
    <source>
        <dbReference type="Pfam" id="PF06985"/>
    </source>
</evidence>
<dbReference type="Proteomes" id="UP000178129">
    <property type="component" value="Unassembled WGS sequence"/>
</dbReference>
<dbReference type="Pfam" id="PF26640">
    <property type="entry name" value="DUF8212"/>
    <property type="match status" value="1"/>
</dbReference>
<sequence>MRLINTKTLQIESFPCFDRPEIPHYAILSHRWGADEISLQEMQSPSASLTSKLGYLKVLKCCELAASFGFEHVWIDTCCIDKSNSSELAETINSMFHYYRDAEVCYAYLSDVPSNEDPSMIPSKFRQSSWFTRGWTLQELLAPKSVIFYGDDWKEIGMKSSLEQVIASITLIAPRALENFEKYKHKFSIAQKMAWASARKTERLEDMAYCLMGLFGVNMPMIYGEGRNAFRRLQLELLKETNDQSIFAWKRAAGHTLAGYGQRRGLLASSPIYFNDAHNIVRRISKFQSKYSMTNVGLEITLPFLTSQLSWVPKNSVSGAFLAVIQCSTVENAKDDFWLNTHDNGFLGIHLNLLSDGVYERIFTQALEVVDAKQVTESAIERTVYVTQTVIAPISQLIPSQYIHVFQRRAFPQLDHYGLTPKTERLVNWTLGNEDVKLRIGAGITTSNKGTALLFTYDAAKSACGIYVGLGHQGFYYNIVPDVTLQDIESSKGVWRTRTPDMKAHCDRTSITLKGGRMLNFAVRPGYVDGMRARLVEVSAEGDFRLESIVAGLGILRQLVGLFPLTNDTSRAESTGLTNNGSGQMIRPCHSLVQIDASNYAQLLRDRYSTEANRTFQPPGNHQPTPFHLPQDEHQNMRSIAERSLAICCID</sequence>
<reference evidence="4" key="1">
    <citation type="submission" date="2016-03" db="EMBL/GenBank/DDBJ databases">
        <authorList>
            <person name="Ploux O."/>
        </authorList>
    </citation>
    <scope>NUCLEOTIDE SEQUENCE [LARGE SCALE GENOMIC DNA]</scope>
    <source>
        <strain evidence="4">UK7</strain>
    </source>
</reference>
<evidence type="ECO:0000313" key="3">
    <source>
        <dbReference type="EMBL" id="CZT06217.1"/>
    </source>
</evidence>
<dbReference type="PANTHER" id="PTHR10622">
    <property type="entry name" value="HET DOMAIN-CONTAINING PROTEIN"/>
    <property type="match status" value="1"/>
</dbReference>
<accession>A0A1E1L6Q9</accession>
<keyword evidence="4" id="KW-1185">Reference proteome</keyword>